<evidence type="ECO:0000313" key="2">
    <source>
        <dbReference type="Proteomes" id="UP000324241"/>
    </source>
</evidence>
<dbReference type="Proteomes" id="UP000324241">
    <property type="component" value="Unassembled WGS sequence"/>
</dbReference>
<dbReference type="AlphaFoldDB" id="A0A5M9MXC8"/>
<proteinExistence type="predicted"/>
<evidence type="ECO:0000313" key="1">
    <source>
        <dbReference type="EMBL" id="KAA8649563.1"/>
    </source>
</evidence>
<dbReference type="VEuPathDB" id="FungiDB:EYZ11_011404"/>
<dbReference type="GeneID" id="54324936"/>
<organism evidence="1 2">
    <name type="scientific">Aspergillus tanneri</name>
    <dbReference type="NCBI Taxonomy" id="1220188"/>
    <lineage>
        <taxon>Eukaryota</taxon>
        <taxon>Fungi</taxon>
        <taxon>Dikarya</taxon>
        <taxon>Ascomycota</taxon>
        <taxon>Pezizomycotina</taxon>
        <taxon>Eurotiomycetes</taxon>
        <taxon>Eurotiomycetidae</taxon>
        <taxon>Eurotiales</taxon>
        <taxon>Aspergillaceae</taxon>
        <taxon>Aspergillus</taxon>
        <taxon>Aspergillus subgen. Circumdati</taxon>
    </lineage>
</organism>
<dbReference type="OrthoDB" id="5364171at2759"/>
<accession>A0A5M9MXC8</accession>
<comment type="caution">
    <text evidence="1">The sequence shown here is derived from an EMBL/GenBank/DDBJ whole genome shotgun (WGS) entry which is preliminary data.</text>
</comment>
<gene>
    <name evidence="1" type="ORF">ATNIH1004_002234</name>
</gene>
<protein>
    <submittedName>
        <fullName evidence="1">Uncharacterized protein</fullName>
    </submittedName>
</protein>
<sequence length="238" mass="27685">MVYQVYLNWEGNQYNGREILVFPNRQYADEFYNRCITTRTTTNPLDDIVRHTPQFWSFFMSAESRPYYFIDSNAKDLIPTTMVARISGYDNNHATGAMPIIHNDPTANVEYRSGGSYYIRTKSTPHLYWFLKDTNIYLDTRKATKFQIYRDDSERNRQSDDRRVLERKDLVQLSALNASGSQDVGVSNQIVTTAQSPFQFSFGCFYNGNFGVDWSSEGNDPYLVYRASYAGEEWELVN</sequence>
<reference evidence="1 2" key="1">
    <citation type="submission" date="2019-08" db="EMBL/GenBank/DDBJ databases">
        <title>The genome sequence of a newly discovered highly antifungal drug resistant Aspergillus species, Aspergillus tanneri NIH 1004.</title>
        <authorList>
            <person name="Mounaud S."/>
            <person name="Singh I."/>
            <person name="Joardar V."/>
            <person name="Pakala S."/>
            <person name="Pakala S."/>
            <person name="Venepally P."/>
            <person name="Chung J.K."/>
            <person name="Losada L."/>
            <person name="Nierman W.C."/>
        </authorList>
    </citation>
    <scope>NUCLEOTIDE SEQUENCE [LARGE SCALE GENOMIC DNA]</scope>
    <source>
        <strain evidence="1 2">NIH1004</strain>
    </source>
</reference>
<dbReference type="EMBL" id="QUQM01000001">
    <property type="protein sequence ID" value="KAA8649563.1"/>
    <property type="molecule type" value="Genomic_DNA"/>
</dbReference>
<dbReference type="RefSeq" id="XP_033428924.1">
    <property type="nucleotide sequence ID" value="XM_033566929.1"/>
</dbReference>
<name>A0A5M9MXC8_9EURO</name>